<dbReference type="AlphaFoldDB" id="A0A250XDP4"/>
<dbReference type="Pfam" id="PF12499">
    <property type="entry name" value="DUF3707"/>
    <property type="match status" value="1"/>
</dbReference>
<organism evidence="3 4">
    <name type="scientific">Chlamydomonas eustigma</name>
    <dbReference type="NCBI Taxonomy" id="1157962"/>
    <lineage>
        <taxon>Eukaryota</taxon>
        <taxon>Viridiplantae</taxon>
        <taxon>Chlorophyta</taxon>
        <taxon>core chlorophytes</taxon>
        <taxon>Chlorophyceae</taxon>
        <taxon>CS clade</taxon>
        <taxon>Chlamydomonadales</taxon>
        <taxon>Chlamydomonadaceae</taxon>
        <taxon>Chlamydomonas</taxon>
    </lineage>
</organism>
<name>A0A250XDP4_9CHLO</name>
<sequence length="217" mass="22814">MARAAPLVFAIFLGIWATAVNAGYDNGGTTNFPYCDCVTKFPGACINITGPTISGSTLTFSVSSRCVVPLQPLCTQDIHKVEINSFLTCRHTSVGAYYSYNGNIVVIPTPTFDGDGEIGTALGLQVLKLTQLSITYAQLEIAPVTFTITLGGTNGCPTWNSLLNTTSNPPGVPVAVALFSSDNKCCPLGPLPPPPPPPPPSPHLRHLPLLLPFTTST</sequence>
<keyword evidence="1" id="KW-0732">Signal</keyword>
<dbReference type="OrthoDB" id="10581496at2759"/>
<accession>A0A250XDP4</accession>
<proteinExistence type="predicted"/>
<evidence type="ECO:0000313" key="4">
    <source>
        <dbReference type="Proteomes" id="UP000232323"/>
    </source>
</evidence>
<comment type="caution">
    <text evidence="3">The sequence shown here is derived from an EMBL/GenBank/DDBJ whole genome shotgun (WGS) entry which is preliminary data.</text>
</comment>
<evidence type="ECO:0000313" key="3">
    <source>
        <dbReference type="EMBL" id="GAX81205.1"/>
    </source>
</evidence>
<reference evidence="3 4" key="1">
    <citation type="submission" date="2017-08" db="EMBL/GenBank/DDBJ databases">
        <title>Acidophilic green algal genome provides insights into adaptation to an acidic environment.</title>
        <authorList>
            <person name="Hirooka S."/>
            <person name="Hirose Y."/>
            <person name="Kanesaki Y."/>
            <person name="Higuchi S."/>
            <person name="Fujiwara T."/>
            <person name="Onuma R."/>
            <person name="Era A."/>
            <person name="Ohbayashi R."/>
            <person name="Uzuka A."/>
            <person name="Nozaki H."/>
            <person name="Yoshikawa H."/>
            <person name="Miyagishima S.Y."/>
        </authorList>
    </citation>
    <scope>NUCLEOTIDE SEQUENCE [LARGE SCALE GENOMIC DNA]</scope>
    <source>
        <strain evidence="3 4">NIES-2499</strain>
    </source>
</reference>
<gene>
    <name evidence="3" type="ORF">CEUSTIGMA_g8637.t1</name>
</gene>
<keyword evidence="4" id="KW-1185">Reference proteome</keyword>
<feature type="chain" id="PRO_5012287090" description="Pherophorin domain-containing protein" evidence="1">
    <location>
        <begin position="23"/>
        <end position="217"/>
    </location>
</feature>
<dbReference type="Proteomes" id="UP000232323">
    <property type="component" value="Unassembled WGS sequence"/>
</dbReference>
<feature type="signal peptide" evidence="1">
    <location>
        <begin position="1"/>
        <end position="22"/>
    </location>
</feature>
<feature type="domain" description="Pherophorin" evidence="2">
    <location>
        <begin position="32"/>
        <end position="187"/>
    </location>
</feature>
<dbReference type="EMBL" id="BEGY01000062">
    <property type="protein sequence ID" value="GAX81205.1"/>
    <property type="molecule type" value="Genomic_DNA"/>
</dbReference>
<dbReference type="InterPro" id="IPR024616">
    <property type="entry name" value="Pherophorin"/>
</dbReference>
<evidence type="ECO:0000256" key="1">
    <source>
        <dbReference type="SAM" id="SignalP"/>
    </source>
</evidence>
<protein>
    <recommendedName>
        <fullName evidence="2">Pherophorin domain-containing protein</fullName>
    </recommendedName>
</protein>
<evidence type="ECO:0000259" key="2">
    <source>
        <dbReference type="Pfam" id="PF12499"/>
    </source>
</evidence>